<dbReference type="RefSeq" id="WP_100277038.1">
    <property type="nucleotide sequence ID" value="NZ_CP018799.1"/>
</dbReference>
<organism evidence="1 2">
    <name type="scientific">Mariprofundus aestuarium</name>
    <dbReference type="NCBI Taxonomy" id="1921086"/>
    <lineage>
        <taxon>Bacteria</taxon>
        <taxon>Pseudomonadati</taxon>
        <taxon>Pseudomonadota</taxon>
        <taxon>Candidatius Mariprofundia</taxon>
        <taxon>Mariprofundales</taxon>
        <taxon>Mariprofundaceae</taxon>
        <taxon>Mariprofundus</taxon>
    </lineage>
</organism>
<evidence type="ECO:0008006" key="3">
    <source>
        <dbReference type="Google" id="ProtNLM"/>
    </source>
</evidence>
<name>A0A2K8KW78_MARES</name>
<dbReference type="Proteomes" id="UP000231701">
    <property type="component" value="Chromosome"/>
</dbReference>
<dbReference type="KEGG" id="maes:Ga0123461_0682"/>
<dbReference type="AlphaFoldDB" id="A0A2K8KW78"/>
<evidence type="ECO:0000313" key="2">
    <source>
        <dbReference type="Proteomes" id="UP000231701"/>
    </source>
</evidence>
<evidence type="ECO:0000313" key="1">
    <source>
        <dbReference type="EMBL" id="ATX79108.1"/>
    </source>
</evidence>
<gene>
    <name evidence="1" type="ORF">Ga0123461_0682</name>
</gene>
<proteinExistence type="predicted"/>
<accession>A0A2K8KW78</accession>
<protein>
    <recommendedName>
        <fullName evidence="3">DUF2846 domain-containing protein</fullName>
    </recommendedName>
</protein>
<dbReference type="PROSITE" id="PS51257">
    <property type="entry name" value="PROKAR_LIPOPROTEIN"/>
    <property type="match status" value="1"/>
</dbReference>
<dbReference type="OrthoDB" id="6355011at2"/>
<reference evidence="1 2" key="1">
    <citation type="submission" date="2016-12" db="EMBL/GenBank/DDBJ databases">
        <title>Isolation and genomic insights into novel planktonic Zetaproteobacteria from stratified waters of the Chesapeake Bay.</title>
        <authorList>
            <person name="McAllister S.M."/>
            <person name="Kato S."/>
            <person name="Chan C.S."/>
            <person name="Chiu B.K."/>
            <person name="Field E.K."/>
        </authorList>
    </citation>
    <scope>NUCLEOTIDE SEQUENCE [LARGE SCALE GENOMIC DNA]</scope>
    <source>
        <strain evidence="1 2">CP-5</strain>
    </source>
</reference>
<sequence>MKGVRSISRAITIGLILLSAGCVSLGAKFQPVELTDQSKALVVIYRPADLCNLTDPLYFLANGEDVVILGNGAYSSVLAKPGLYIIEVKNMLTRYTQFDQGKEIFEFEAGQTYYIKYHRICKLFAADINFVDAIEKEVAHKELGKMGYAKPIIKSLSNPKSY</sequence>
<keyword evidence="2" id="KW-1185">Reference proteome</keyword>
<dbReference type="EMBL" id="CP018799">
    <property type="protein sequence ID" value="ATX79108.1"/>
    <property type="molecule type" value="Genomic_DNA"/>
</dbReference>